<keyword evidence="2" id="KW-1185">Reference proteome</keyword>
<accession>A0AAD9HHV6</accession>
<dbReference type="AlphaFoldDB" id="A0AAD9HHV6"/>
<dbReference type="Proteomes" id="UP001232148">
    <property type="component" value="Unassembled WGS sequence"/>
</dbReference>
<gene>
    <name evidence="1" type="ORF">LX32DRAFT_376884</name>
</gene>
<organism evidence="1 2">
    <name type="scientific">Colletotrichum zoysiae</name>
    <dbReference type="NCBI Taxonomy" id="1216348"/>
    <lineage>
        <taxon>Eukaryota</taxon>
        <taxon>Fungi</taxon>
        <taxon>Dikarya</taxon>
        <taxon>Ascomycota</taxon>
        <taxon>Pezizomycotina</taxon>
        <taxon>Sordariomycetes</taxon>
        <taxon>Hypocreomycetidae</taxon>
        <taxon>Glomerellales</taxon>
        <taxon>Glomerellaceae</taxon>
        <taxon>Colletotrichum</taxon>
        <taxon>Colletotrichum graminicola species complex</taxon>
    </lineage>
</organism>
<dbReference type="EMBL" id="MU842868">
    <property type="protein sequence ID" value="KAK2029138.1"/>
    <property type="molecule type" value="Genomic_DNA"/>
</dbReference>
<protein>
    <submittedName>
        <fullName evidence="1">Uncharacterized protein</fullName>
    </submittedName>
</protein>
<name>A0AAD9HHV6_9PEZI</name>
<evidence type="ECO:0000313" key="1">
    <source>
        <dbReference type="EMBL" id="KAK2029138.1"/>
    </source>
</evidence>
<comment type="caution">
    <text evidence="1">The sequence shown here is derived from an EMBL/GenBank/DDBJ whole genome shotgun (WGS) entry which is preliminary data.</text>
</comment>
<sequence length="201" mass="22466">MQRSCKMLRTSNSEGAQLLLRGEAFWNLFPFYRCFHSVRYRGVAGTKTFATFAFPVPRSPESNACLGLRTKRMNCHSPERNRIKSSGTFTNMSRRTIQPQDLARWHACMASTKWQEGGTWRRKVVSGDEGRFSPAVSDITCHGYVLLPDTCEFRWGTAPALSLGRKSSRGEGVSSCLSAGTHTKTWIDISSDPHGVLSLII</sequence>
<reference evidence="1" key="1">
    <citation type="submission" date="2021-06" db="EMBL/GenBank/DDBJ databases">
        <title>Comparative genomics, transcriptomics and evolutionary studies reveal genomic signatures of adaptation to plant cell wall in hemibiotrophic fungi.</title>
        <authorList>
            <consortium name="DOE Joint Genome Institute"/>
            <person name="Baroncelli R."/>
            <person name="Diaz J.F."/>
            <person name="Benocci T."/>
            <person name="Peng M."/>
            <person name="Battaglia E."/>
            <person name="Haridas S."/>
            <person name="Andreopoulos W."/>
            <person name="Labutti K."/>
            <person name="Pangilinan J."/>
            <person name="Floch G.L."/>
            <person name="Makela M.R."/>
            <person name="Henrissat B."/>
            <person name="Grigoriev I.V."/>
            <person name="Crouch J.A."/>
            <person name="De Vries R.P."/>
            <person name="Sukno S.A."/>
            <person name="Thon M.R."/>
        </authorList>
    </citation>
    <scope>NUCLEOTIDE SEQUENCE</scope>
    <source>
        <strain evidence="1">MAFF235873</strain>
    </source>
</reference>
<proteinExistence type="predicted"/>
<evidence type="ECO:0000313" key="2">
    <source>
        <dbReference type="Proteomes" id="UP001232148"/>
    </source>
</evidence>